<organism evidence="2 3">
    <name type="scientific">Lentinula guzmanii</name>
    <dbReference type="NCBI Taxonomy" id="2804957"/>
    <lineage>
        <taxon>Eukaryota</taxon>
        <taxon>Fungi</taxon>
        <taxon>Dikarya</taxon>
        <taxon>Basidiomycota</taxon>
        <taxon>Agaricomycotina</taxon>
        <taxon>Agaricomycetes</taxon>
        <taxon>Agaricomycetidae</taxon>
        <taxon>Agaricales</taxon>
        <taxon>Marasmiineae</taxon>
        <taxon>Omphalotaceae</taxon>
        <taxon>Lentinula</taxon>
    </lineage>
</organism>
<dbReference type="Proteomes" id="UP001176059">
    <property type="component" value="Unassembled WGS sequence"/>
</dbReference>
<dbReference type="AlphaFoldDB" id="A0AA38JTZ4"/>
<evidence type="ECO:0000313" key="2">
    <source>
        <dbReference type="EMBL" id="KAJ3735501.1"/>
    </source>
</evidence>
<feature type="region of interest" description="Disordered" evidence="1">
    <location>
        <begin position="36"/>
        <end position="84"/>
    </location>
</feature>
<dbReference type="EMBL" id="JANVFO010000009">
    <property type="protein sequence ID" value="KAJ3735501.1"/>
    <property type="molecule type" value="Genomic_DNA"/>
</dbReference>
<gene>
    <name evidence="2" type="ORF">DFJ43DRAFT_1113821</name>
</gene>
<name>A0AA38JTZ4_9AGAR</name>
<protein>
    <submittedName>
        <fullName evidence="2">Uncharacterized protein</fullName>
    </submittedName>
</protein>
<evidence type="ECO:0000313" key="3">
    <source>
        <dbReference type="Proteomes" id="UP001176059"/>
    </source>
</evidence>
<evidence type="ECO:0000256" key="1">
    <source>
        <dbReference type="SAM" id="MobiDB-lite"/>
    </source>
</evidence>
<accession>A0AA38JTZ4</accession>
<feature type="compositionally biased region" description="Basic and acidic residues" evidence="1">
    <location>
        <begin position="36"/>
        <end position="61"/>
    </location>
</feature>
<reference evidence="2" key="1">
    <citation type="submission" date="2022-08" db="EMBL/GenBank/DDBJ databases">
        <authorList>
            <consortium name="DOE Joint Genome Institute"/>
            <person name="Min B."/>
            <person name="Sierra-Patev S."/>
            <person name="Naranjo-Ortiz M."/>
            <person name="Looney B."/>
            <person name="Konkel Z."/>
            <person name="Slot J.C."/>
            <person name="Sakamoto Y."/>
            <person name="Steenwyk J.L."/>
            <person name="Rokas A."/>
            <person name="Carro J."/>
            <person name="Camarero S."/>
            <person name="Ferreira P."/>
            <person name="Molpeceres G."/>
            <person name="Ruiz-duenas F.J."/>
            <person name="Serrano A."/>
            <person name="Henrissat B."/>
            <person name="Drula E."/>
            <person name="Hughes K.W."/>
            <person name="Mata J.L."/>
            <person name="Ishikawa N.K."/>
            <person name="Vargas-Isla R."/>
            <person name="Ushijima S."/>
            <person name="Smith C.A."/>
            <person name="Ahrendt S."/>
            <person name="Andreopoulos W."/>
            <person name="He G."/>
            <person name="LaButti K."/>
            <person name="Lipzen A."/>
            <person name="Ng V."/>
            <person name="Riley R."/>
            <person name="Sandor L."/>
            <person name="Barry K."/>
            <person name="Martinez A.T."/>
            <person name="Xiao Y."/>
            <person name="Gibbons J.G."/>
            <person name="Terashima K."/>
            <person name="Hibbett D.S."/>
            <person name="Grigoriev I.V."/>
        </authorList>
    </citation>
    <scope>NUCLEOTIDE SEQUENCE</scope>
    <source>
        <strain evidence="2">ET3784</strain>
    </source>
</reference>
<proteinExistence type="predicted"/>
<keyword evidence="3" id="KW-1185">Reference proteome</keyword>
<sequence>MDESTSSTHRICSTKKCKTVLPPESIDKAKTCTTCREKDRLRKQTKRATEKRQREEQEHPPSRAAPKKPADNLSGYGNPFNDDSDAEEFSVNEMFLALKKASEKIHISFHGQYIMPSDPLVTDRERVRMATNEIWKITGFRFTVRDHPKMATGHKTRLWCSQDSNRRKAPKPRQGENIIHRDNVGMEINYISYFFSGVQPKFISWREHVNNYSQTIASLSHVMCPGRGRPRAFLFRCRHTRVAYTITPSPLTNIQSHLQMFDEPISDSHH</sequence>
<reference evidence="2" key="2">
    <citation type="journal article" date="2023" name="Proc. Natl. Acad. Sci. U.S.A.">
        <title>A global phylogenomic analysis of the shiitake genus Lentinula.</title>
        <authorList>
            <person name="Sierra-Patev S."/>
            <person name="Min B."/>
            <person name="Naranjo-Ortiz M."/>
            <person name="Looney B."/>
            <person name="Konkel Z."/>
            <person name="Slot J.C."/>
            <person name="Sakamoto Y."/>
            <person name="Steenwyk J.L."/>
            <person name="Rokas A."/>
            <person name="Carro J."/>
            <person name="Camarero S."/>
            <person name="Ferreira P."/>
            <person name="Molpeceres G."/>
            <person name="Ruiz-Duenas F.J."/>
            <person name="Serrano A."/>
            <person name="Henrissat B."/>
            <person name="Drula E."/>
            <person name="Hughes K.W."/>
            <person name="Mata J.L."/>
            <person name="Ishikawa N.K."/>
            <person name="Vargas-Isla R."/>
            <person name="Ushijima S."/>
            <person name="Smith C.A."/>
            <person name="Donoghue J."/>
            <person name="Ahrendt S."/>
            <person name="Andreopoulos W."/>
            <person name="He G."/>
            <person name="LaButti K."/>
            <person name="Lipzen A."/>
            <person name="Ng V."/>
            <person name="Riley R."/>
            <person name="Sandor L."/>
            <person name="Barry K."/>
            <person name="Martinez A.T."/>
            <person name="Xiao Y."/>
            <person name="Gibbons J.G."/>
            <person name="Terashima K."/>
            <person name="Grigoriev I.V."/>
            <person name="Hibbett D."/>
        </authorList>
    </citation>
    <scope>NUCLEOTIDE SEQUENCE</scope>
    <source>
        <strain evidence="2">ET3784</strain>
    </source>
</reference>
<comment type="caution">
    <text evidence="2">The sequence shown here is derived from an EMBL/GenBank/DDBJ whole genome shotgun (WGS) entry which is preliminary data.</text>
</comment>